<comment type="subunit">
    <text evidence="7">Homohexamer; trimer of dimers.</text>
</comment>
<evidence type="ECO:0000256" key="1">
    <source>
        <dbReference type="ARBA" id="ARBA00001637"/>
    </source>
</evidence>
<evidence type="ECO:0000256" key="7">
    <source>
        <dbReference type="HAMAP-Rule" id="MF_01224"/>
    </source>
</evidence>
<keyword evidence="5 7" id="KW-0456">Lyase</keyword>
<feature type="binding site" evidence="7">
    <location>
        <begin position="113"/>
        <end position="114"/>
    </location>
    <ligand>
        <name>substrate</name>
    </ligand>
</feature>
<dbReference type="RefSeq" id="WP_327616278.1">
    <property type="nucleotide sequence ID" value="NZ_JAYWTM010000001.1"/>
</dbReference>
<name>A0ABU6JJZ9_9GAMM</name>
<comment type="catalytic activity">
    <reaction evidence="1 7">
        <text>(8S)-3',8-cyclo-7,8-dihydroguanosine 5'-triphosphate = cyclic pyranopterin phosphate + diphosphate</text>
        <dbReference type="Rhea" id="RHEA:49580"/>
        <dbReference type="ChEBI" id="CHEBI:33019"/>
        <dbReference type="ChEBI" id="CHEBI:59648"/>
        <dbReference type="ChEBI" id="CHEBI:131766"/>
        <dbReference type="EC" id="4.6.1.17"/>
    </reaction>
</comment>
<evidence type="ECO:0000256" key="2">
    <source>
        <dbReference type="ARBA" id="ARBA00005046"/>
    </source>
</evidence>
<proteinExistence type="inferred from homology"/>
<evidence type="ECO:0000256" key="3">
    <source>
        <dbReference type="ARBA" id="ARBA00012575"/>
    </source>
</evidence>
<feature type="binding site" evidence="7">
    <location>
        <begin position="75"/>
        <end position="77"/>
    </location>
    <ligand>
        <name>substrate</name>
    </ligand>
</feature>
<evidence type="ECO:0000256" key="5">
    <source>
        <dbReference type="ARBA" id="ARBA00023239"/>
    </source>
</evidence>
<evidence type="ECO:0000313" key="10">
    <source>
        <dbReference type="Proteomes" id="UP001309705"/>
    </source>
</evidence>
<dbReference type="CDD" id="cd01420">
    <property type="entry name" value="MoaC_PE"/>
    <property type="match status" value="1"/>
</dbReference>
<dbReference type="InterPro" id="IPR047594">
    <property type="entry name" value="MoaC_bact/euk"/>
</dbReference>
<comment type="similarity">
    <text evidence="7">Belongs to the MoaC family.</text>
</comment>
<comment type="pathway">
    <text evidence="2 7">Cofactor biosynthesis; molybdopterin biosynthesis.</text>
</comment>
<dbReference type="Proteomes" id="UP001309705">
    <property type="component" value="Unassembled WGS sequence"/>
</dbReference>
<gene>
    <name evidence="7 9" type="primary">moaC</name>
    <name evidence="9" type="ORF">VSX58_00210</name>
</gene>
<evidence type="ECO:0000256" key="4">
    <source>
        <dbReference type="ARBA" id="ARBA00023150"/>
    </source>
</evidence>
<dbReference type="NCBIfam" id="NF006870">
    <property type="entry name" value="PRK09364.1"/>
    <property type="match status" value="1"/>
</dbReference>
<dbReference type="Gene3D" id="3.30.70.640">
    <property type="entry name" value="Molybdopterin cofactor biosynthesis C (MoaC) domain"/>
    <property type="match status" value="1"/>
</dbReference>
<protein>
    <recommendedName>
        <fullName evidence="3 7">Cyclic pyranopterin monophosphate synthase</fullName>
        <ecNumber evidence="3 7">4.6.1.17</ecNumber>
    </recommendedName>
    <alternativeName>
        <fullName evidence="7">Molybdenum cofactor biosynthesis protein C</fullName>
    </alternativeName>
</protein>
<dbReference type="InterPro" id="IPR050105">
    <property type="entry name" value="MoCo_biosynth_MoaA/MoaC"/>
</dbReference>
<dbReference type="InterPro" id="IPR023045">
    <property type="entry name" value="MoaC"/>
</dbReference>
<dbReference type="EC" id="4.6.1.17" evidence="3 7"/>
<evidence type="ECO:0000259" key="8">
    <source>
        <dbReference type="Pfam" id="PF01967"/>
    </source>
</evidence>
<dbReference type="SUPFAM" id="SSF55040">
    <property type="entry name" value="Molybdenum cofactor biosynthesis protein C, MoaC"/>
    <property type="match status" value="1"/>
</dbReference>
<accession>A0ABU6JJZ9</accession>
<reference evidence="9 10" key="1">
    <citation type="journal article" date="2017" name="Int. J. Syst. Evol. Microbiol.">
        <title>Brenneria populi subsp. brevivirga subsp. nov. isolated from symptomatic bark of Populus x euramericana canker, and description of Brenneria populi subsp. populi subsp. nov.</title>
        <authorList>
            <person name="Zheng M.H."/>
            <person name="Piao C.G."/>
            <person name="Xue H."/>
            <person name="Guo M.W."/>
            <person name="Li Y."/>
        </authorList>
    </citation>
    <scope>NUCLEOTIDE SEQUENCE [LARGE SCALE GENOMIC DNA]</scope>
    <source>
        <strain evidence="9 10">D9-5</strain>
    </source>
</reference>
<dbReference type="Pfam" id="PF01967">
    <property type="entry name" value="MoaC"/>
    <property type="match status" value="1"/>
</dbReference>
<keyword evidence="10" id="KW-1185">Reference proteome</keyword>
<dbReference type="InterPro" id="IPR036522">
    <property type="entry name" value="MoaC_sf"/>
</dbReference>
<evidence type="ECO:0000256" key="6">
    <source>
        <dbReference type="ARBA" id="ARBA00055087"/>
    </source>
</evidence>
<organism evidence="9 10">
    <name type="scientific">Brenneria populi</name>
    <dbReference type="NCBI Taxonomy" id="1505588"/>
    <lineage>
        <taxon>Bacteria</taxon>
        <taxon>Pseudomonadati</taxon>
        <taxon>Pseudomonadota</taxon>
        <taxon>Gammaproteobacteria</taxon>
        <taxon>Enterobacterales</taxon>
        <taxon>Pectobacteriaceae</taxon>
        <taxon>Brenneria</taxon>
    </lineage>
</organism>
<dbReference type="HAMAP" id="MF_01224_B">
    <property type="entry name" value="MoaC_B"/>
    <property type="match status" value="1"/>
</dbReference>
<dbReference type="GO" id="GO:0061799">
    <property type="term" value="F:cyclic pyranopterin monophosphate synthase activity"/>
    <property type="evidence" value="ECO:0007669"/>
    <property type="project" value="UniProtKB-EC"/>
</dbReference>
<comment type="function">
    <text evidence="6 7">Catalyzes the conversion of (8S)-3',8-cyclo-7,8-dihydroguanosine 5'-triphosphate to cyclic pyranopterin monophosphate (cPMP).</text>
</comment>
<evidence type="ECO:0000313" key="9">
    <source>
        <dbReference type="EMBL" id="MEC5341036.1"/>
    </source>
</evidence>
<keyword evidence="4 7" id="KW-0501">Molybdenum cofactor biosynthesis</keyword>
<comment type="caution">
    <text evidence="9">The sequence shown here is derived from an EMBL/GenBank/DDBJ whole genome shotgun (WGS) entry which is preliminary data.</text>
</comment>
<dbReference type="InterPro" id="IPR002820">
    <property type="entry name" value="Mopterin_CF_biosynth-C_dom"/>
</dbReference>
<sequence>MSQLTHINADGEAMMVDVSAKADSVREARAEAFVAMAPQTLSMIIEGRHHKGDVFATARIAGIQAAKRTWELIPLCHPLLLSNVAVELEAQPEHNRVRIEALCRLTGKTGVEMEALTAASVAALTIYDMCKAVQKDMTIGPVRLLAKSGGKSGDFKADAS</sequence>
<feature type="domain" description="Molybdopterin cofactor biosynthesis C (MoaC)" evidence="8">
    <location>
        <begin position="15"/>
        <end position="150"/>
    </location>
</feature>
<feature type="active site" evidence="7">
    <location>
        <position position="128"/>
    </location>
</feature>
<dbReference type="NCBIfam" id="TIGR00581">
    <property type="entry name" value="moaC"/>
    <property type="match status" value="1"/>
</dbReference>
<dbReference type="EMBL" id="JAYWTM010000001">
    <property type="protein sequence ID" value="MEC5341036.1"/>
    <property type="molecule type" value="Genomic_DNA"/>
</dbReference>
<dbReference type="PANTHER" id="PTHR22960">
    <property type="entry name" value="MOLYBDOPTERIN COFACTOR SYNTHESIS PROTEIN A"/>
    <property type="match status" value="1"/>
</dbReference>